<proteinExistence type="inferred from homology"/>
<feature type="coiled-coil region" evidence="2">
    <location>
        <begin position="116"/>
        <end position="170"/>
    </location>
</feature>
<protein>
    <submittedName>
        <fullName evidence="4">Uncharacterized protein</fullName>
    </submittedName>
</protein>
<sequence>MPTGDASSSSEGVVGMPSAKDLNGEAIDALYGCVENDLGRLMGLNRDGDRPDDDATMDFRHPRVCKPYLCGLCPRELFQNTRLDLGTCKSLHLPTLRLAYEEKKSTRDFGYERELANELSRLLADVEKKIARAQRRLAEDGDDEQARAQILQLTQDMQDAAAQAEKAAKEGNADRSLSMMEKVEMLKQKRRELLRQSNPGTSNAVDNVNQKLRVCDVCGAFLSIFDSERRLADHFGGKVHVGYVQIRRKLKELMEKKEEEKTKDKQEKEVKRKRTRSRSRKREERPPENRREERGRKDRERRRERDRSRSRDRRRSRRRRRSVSSSRSRSRSYERKRHRQHRRGDR</sequence>
<dbReference type="STRING" id="4790.A0A0W8C385"/>
<feature type="region of interest" description="Disordered" evidence="3">
    <location>
        <begin position="256"/>
        <end position="346"/>
    </location>
</feature>
<gene>
    <name evidence="4" type="ORF">AM587_10004015</name>
</gene>
<feature type="compositionally biased region" description="Basic residues" evidence="3">
    <location>
        <begin position="271"/>
        <end position="280"/>
    </location>
</feature>
<feature type="compositionally biased region" description="Basic and acidic residues" evidence="3">
    <location>
        <begin position="281"/>
        <end position="309"/>
    </location>
</feature>
<dbReference type="Pfam" id="PF03194">
    <property type="entry name" value="LUC7"/>
    <property type="match status" value="1"/>
</dbReference>
<evidence type="ECO:0000256" key="1">
    <source>
        <dbReference type="ARBA" id="ARBA00005655"/>
    </source>
</evidence>
<dbReference type="InterPro" id="IPR004882">
    <property type="entry name" value="Luc7-rel"/>
</dbReference>
<dbReference type="Proteomes" id="UP000052943">
    <property type="component" value="Unassembled WGS sequence"/>
</dbReference>
<dbReference type="EMBL" id="LNFO01005321">
    <property type="protein sequence ID" value="KUF78480.1"/>
    <property type="molecule type" value="Genomic_DNA"/>
</dbReference>
<dbReference type="GO" id="GO:0006376">
    <property type="term" value="P:mRNA splice site recognition"/>
    <property type="evidence" value="ECO:0007669"/>
    <property type="project" value="InterPro"/>
</dbReference>
<evidence type="ECO:0000256" key="3">
    <source>
        <dbReference type="SAM" id="MobiDB-lite"/>
    </source>
</evidence>
<dbReference type="GO" id="GO:0003729">
    <property type="term" value="F:mRNA binding"/>
    <property type="evidence" value="ECO:0007669"/>
    <property type="project" value="InterPro"/>
</dbReference>
<dbReference type="PANTHER" id="PTHR12375">
    <property type="entry name" value="RNA-BINDING PROTEIN LUC7-RELATED"/>
    <property type="match status" value="1"/>
</dbReference>
<feature type="compositionally biased region" description="Basic and acidic residues" evidence="3">
    <location>
        <begin position="256"/>
        <end position="270"/>
    </location>
</feature>
<evidence type="ECO:0000256" key="2">
    <source>
        <dbReference type="SAM" id="Coils"/>
    </source>
</evidence>
<name>A0A0W8C385_PHYNI</name>
<dbReference type="OrthoDB" id="153872at2759"/>
<comment type="caution">
    <text evidence="4">The sequence shown here is derived from an EMBL/GenBank/DDBJ whole genome shotgun (WGS) entry which is preliminary data.</text>
</comment>
<evidence type="ECO:0000313" key="4">
    <source>
        <dbReference type="EMBL" id="KUF78480.1"/>
    </source>
</evidence>
<evidence type="ECO:0000313" key="5">
    <source>
        <dbReference type="Proteomes" id="UP000052943"/>
    </source>
</evidence>
<organism evidence="4 5">
    <name type="scientific">Phytophthora nicotianae</name>
    <name type="common">Potato buckeye rot agent</name>
    <name type="synonym">Phytophthora parasitica</name>
    <dbReference type="NCBI Taxonomy" id="4792"/>
    <lineage>
        <taxon>Eukaryota</taxon>
        <taxon>Sar</taxon>
        <taxon>Stramenopiles</taxon>
        <taxon>Oomycota</taxon>
        <taxon>Peronosporomycetes</taxon>
        <taxon>Peronosporales</taxon>
        <taxon>Peronosporaceae</taxon>
        <taxon>Phytophthora</taxon>
    </lineage>
</organism>
<keyword evidence="2" id="KW-0175">Coiled coil</keyword>
<accession>A0A0W8C385</accession>
<feature type="compositionally biased region" description="Basic residues" evidence="3">
    <location>
        <begin position="310"/>
        <end position="346"/>
    </location>
</feature>
<reference evidence="4 5" key="1">
    <citation type="submission" date="2015-11" db="EMBL/GenBank/DDBJ databases">
        <title>Genomes and virulence difference between two physiological races of Phytophthora nicotianae.</title>
        <authorList>
            <person name="Liu H."/>
            <person name="Ma X."/>
            <person name="Yu H."/>
            <person name="Fang D."/>
            <person name="Li Y."/>
            <person name="Wang X."/>
            <person name="Wang W."/>
            <person name="Dong Y."/>
            <person name="Xiao B."/>
        </authorList>
    </citation>
    <scope>NUCLEOTIDE SEQUENCE [LARGE SCALE GENOMIC DNA]</scope>
    <source>
        <strain evidence="5">race 0</strain>
    </source>
</reference>
<comment type="similarity">
    <text evidence="1">Belongs to the Luc7 family.</text>
</comment>
<dbReference type="AlphaFoldDB" id="A0A0W8C385"/>
<dbReference type="GO" id="GO:0005685">
    <property type="term" value="C:U1 snRNP"/>
    <property type="evidence" value="ECO:0007669"/>
    <property type="project" value="InterPro"/>
</dbReference>